<evidence type="ECO:0000313" key="11">
    <source>
        <dbReference type="EMBL" id="THH11601.1"/>
    </source>
</evidence>
<dbReference type="InterPro" id="IPR022669">
    <property type="entry name" value="Ribosomal_uL2_C"/>
</dbReference>
<dbReference type="InterPro" id="IPR008991">
    <property type="entry name" value="Translation_prot_SH3-like_sf"/>
</dbReference>
<accession>A0A4S4LJQ8</accession>
<dbReference type="OrthoDB" id="268576at2759"/>
<keyword evidence="12" id="KW-1185">Reference proteome</keyword>
<gene>
    <name evidence="11" type="ORF">EW145_g555</name>
</gene>
<dbReference type="Pfam" id="PF00181">
    <property type="entry name" value="Ribosomal_L2_N"/>
    <property type="match status" value="1"/>
</dbReference>
<dbReference type="SMART" id="SM01383">
    <property type="entry name" value="Ribosomal_L2"/>
    <property type="match status" value="1"/>
</dbReference>
<dbReference type="SUPFAM" id="SSF50104">
    <property type="entry name" value="Translation proteins SH3-like domain"/>
    <property type="match status" value="1"/>
</dbReference>
<protein>
    <recommendedName>
        <fullName evidence="7">Large ribosomal subunit protein uL2m</fullName>
    </recommendedName>
</protein>
<evidence type="ECO:0000256" key="8">
    <source>
        <dbReference type="SAM" id="MobiDB-lite"/>
    </source>
</evidence>
<feature type="region of interest" description="Disordered" evidence="8">
    <location>
        <begin position="347"/>
        <end position="409"/>
    </location>
</feature>
<feature type="domain" description="Large ribosomal subunit protein uL2 C-terminal" evidence="9">
    <location>
        <begin position="247"/>
        <end position="376"/>
    </location>
</feature>
<dbReference type="Proteomes" id="UP000308199">
    <property type="component" value="Unassembled WGS sequence"/>
</dbReference>
<dbReference type="GO" id="GO:0003735">
    <property type="term" value="F:structural constituent of ribosome"/>
    <property type="evidence" value="ECO:0007669"/>
    <property type="project" value="InterPro"/>
</dbReference>
<feature type="compositionally biased region" description="Basic and acidic residues" evidence="8">
    <location>
        <begin position="397"/>
        <end position="409"/>
    </location>
</feature>
<feature type="compositionally biased region" description="Basic residues" evidence="8">
    <location>
        <begin position="357"/>
        <end position="370"/>
    </location>
</feature>
<dbReference type="EMBL" id="SGPK01000011">
    <property type="protein sequence ID" value="THH11601.1"/>
    <property type="molecule type" value="Genomic_DNA"/>
</dbReference>
<evidence type="ECO:0000256" key="1">
    <source>
        <dbReference type="ARBA" id="ARBA00004173"/>
    </source>
</evidence>
<dbReference type="SMART" id="SM01382">
    <property type="entry name" value="Ribosomal_L2_C"/>
    <property type="match status" value="1"/>
</dbReference>
<dbReference type="Gene3D" id="2.30.30.30">
    <property type="match status" value="1"/>
</dbReference>
<dbReference type="InterPro" id="IPR022666">
    <property type="entry name" value="Ribosomal_uL2_RNA-bd_dom"/>
</dbReference>
<dbReference type="GO" id="GO:0032543">
    <property type="term" value="P:mitochondrial translation"/>
    <property type="evidence" value="ECO:0007669"/>
    <property type="project" value="TreeGrafter"/>
</dbReference>
<proteinExistence type="inferred from homology"/>
<evidence type="ECO:0000259" key="10">
    <source>
        <dbReference type="SMART" id="SM01383"/>
    </source>
</evidence>
<dbReference type="InterPro" id="IPR014722">
    <property type="entry name" value="Rib_uL2_dom2"/>
</dbReference>
<keyword evidence="4" id="KW-0496">Mitochondrion</keyword>
<keyword evidence="3" id="KW-0689">Ribosomal protein</keyword>
<dbReference type="FunFam" id="2.40.50.140:FF:000128">
    <property type="entry name" value="50S ribosomal protein L2"/>
    <property type="match status" value="1"/>
</dbReference>
<sequence length="409" mass="45121">MVASVQFEEARKKLSRALSASRYIFLFMFSTAARAGVQLFKACSRSSLSRPAGVIVRRYATEAQPGDINDALARTTALFKTYKPISPGIRHLRRPINDQLWKGRPIKALTIPLRRKGGRNNQGRIVVRHIGGGHKRRLRTIDFMRTEVGPHDVVRIEYDPGRSGHIALLRGRDPMSNNGMRYSYILAPEGLRAGDVVQSFRAGVPAGIVPGFDGNLNVAMGLNDDGSPADQTSTQSLTIGLLRAATVRSGNVLPLKLIPPGTPIHCISLFPERKMGLVRSAGTFATVLTHENSKYTQVKLQSGEVRRVLQSCCATIGKVSNPLWRNRSLGKAGRSRWLGRRPHVRGAAMNRCDHPHGGGRGKSKGNKHPRSIWGWLTKGKRTRRPGPKGPKGSNKMVIKERPRGKEKRQ</sequence>
<dbReference type="SUPFAM" id="SSF50249">
    <property type="entry name" value="Nucleic acid-binding proteins"/>
    <property type="match status" value="1"/>
</dbReference>
<feature type="domain" description="Large ribosomal subunit protein uL2 RNA-binding" evidence="10">
    <location>
        <begin position="118"/>
        <end position="199"/>
    </location>
</feature>
<dbReference type="PANTHER" id="PTHR13691">
    <property type="entry name" value="RIBOSOMAL PROTEIN L2"/>
    <property type="match status" value="1"/>
</dbReference>
<comment type="caution">
    <text evidence="11">The sequence shown here is derived from an EMBL/GenBank/DDBJ whole genome shotgun (WGS) entry which is preliminary data.</text>
</comment>
<evidence type="ECO:0000256" key="4">
    <source>
        <dbReference type="ARBA" id="ARBA00023128"/>
    </source>
</evidence>
<name>A0A4S4LJQ8_9AGAM</name>
<dbReference type="GO" id="GO:0003723">
    <property type="term" value="F:RNA binding"/>
    <property type="evidence" value="ECO:0007669"/>
    <property type="project" value="InterPro"/>
</dbReference>
<evidence type="ECO:0000313" key="12">
    <source>
        <dbReference type="Proteomes" id="UP000308199"/>
    </source>
</evidence>
<keyword evidence="5" id="KW-0687">Ribonucleoprotein</keyword>
<dbReference type="NCBIfam" id="TIGR01171">
    <property type="entry name" value="rplB_bact"/>
    <property type="match status" value="1"/>
</dbReference>
<dbReference type="AlphaFoldDB" id="A0A4S4LJQ8"/>
<comment type="subcellular location">
    <subcellularLocation>
        <location evidence="1">Mitochondrion</location>
    </subcellularLocation>
</comment>
<dbReference type="InterPro" id="IPR002171">
    <property type="entry name" value="Ribosomal_uL2"/>
</dbReference>
<evidence type="ECO:0000256" key="6">
    <source>
        <dbReference type="ARBA" id="ARBA00037226"/>
    </source>
</evidence>
<organism evidence="11 12">
    <name type="scientific">Phellinidium pouzarii</name>
    <dbReference type="NCBI Taxonomy" id="167371"/>
    <lineage>
        <taxon>Eukaryota</taxon>
        <taxon>Fungi</taxon>
        <taxon>Dikarya</taxon>
        <taxon>Basidiomycota</taxon>
        <taxon>Agaricomycotina</taxon>
        <taxon>Agaricomycetes</taxon>
        <taxon>Hymenochaetales</taxon>
        <taxon>Hymenochaetaceae</taxon>
        <taxon>Phellinidium</taxon>
    </lineage>
</organism>
<dbReference type="Pfam" id="PF03947">
    <property type="entry name" value="Ribosomal_L2_C"/>
    <property type="match status" value="1"/>
</dbReference>
<dbReference type="InterPro" id="IPR012340">
    <property type="entry name" value="NA-bd_OB-fold"/>
</dbReference>
<dbReference type="FunFam" id="4.10.950.10:FF:000001">
    <property type="entry name" value="50S ribosomal protein L2"/>
    <property type="match status" value="1"/>
</dbReference>
<evidence type="ECO:0000259" key="9">
    <source>
        <dbReference type="SMART" id="SM01382"/>
    </source>
</evidence>
<evidence type="ECO:0000256" key="2">
    <source>
        <dbReference type="ARBA" id="ARBA00005636"/>
    </source>
</evidence>
<dbReference type="Gene3D" id="2.40.50.140">
    <property type="entry name" value="Nucleic acid-binding proteins"/>
    <property type="match status" value="1"/>
</dbReference>
<evidence type="ECO:0000256" key="3">
    <source>
        <dbReference type="ARBA" id="ARBA00022980"/>
    </source>
</evidence>
<dbReference type="PANTHER" id="PTHR13691:SF5">
    <property type="entry name" value="LARGE RIBOSOMAL SUBUNIT PROTEIN UL2M"/>
    <property type="match status" value="1"/>
</dbReference>
<reference evidence="11 12" key="1">
    <citation type="submission" date="2019-02" db="EMBL/GenBank/DDBJ databases">
        <title>Genome sequencing of the rare red list fungi Phellinidium pouzarii.</title>
        <authorList>
            <person name="Buettner E."/>
            <person name="Kellner H."/>
        </authorList>
    </citation>
    <scope>NUCLEOTIDE SEQUENCE [LARGE SCALE GENOMIC DNA]</scope>
    <source>
        <strain evidence="11 12">DSM 108285</strain>
    </source>
</reference>
<evidence type="ECO:0000256" key="7">
    <source>
        <dbReference type="ARBA" id="ARBA00069872"/>
    </source>
</evidence>
<dbReference type="InterPro" id="IPR014726">
    <property type="entry name" value="Ribosomal_uL2_dom3"/>
</dbReference>
<comment type="similarity">
    <text evidence="2">Belongs to the universal ribosomal protein uL2 family.</text>
</comment>
<dbReference type="FunFam" id="2.30.30.30:FF:000001">
    <property type="entry name" value="50S ribosomal protein L2"/>
    <property type="match status" value="1"/>
</dbReference>
<comment type="function">
    <text evidence="6">Component of the mitochondrial ribosome (mitoribosome), a dedicated translation machinery responsible for the synthesis of mitochondrial genome-encoded proteins, including at least some of the essential transmembrane subunits of the mitochondrial respiratory chain. The mitoribosomes are attached to the mitochondrial inner membrane and translation products are cotranslationally integrated into the membrane.</text>
</comment>
<dbReference type="GO" id="GO:0016740">
    <property type="term" value="F:transferase activity"/>
    <property type="evidence" value="ECO:0007669"/>
    <property type="project" value="InterPro"/>
</dbReference>
<dbReference type="Gene3D" id="4.10.950.10">
    <property type="entry name" value="Ribosomal protein L2, domain 3"/>
    <property type="match status" value="1"/>
</dbReference>
<dbReference type="InterPro" id="IPR005880">
    <property type="entry name" value="Ribosomal_uL2_bac/org-type"/>
</dbReference>
<evidence type="ECO:0000256" key="5">
    <source>
        <dbReference type="ARBA" id="ARBA00023274"/>
    </source>
</evidence>
<dbReference type="GO" id="GO:0005762">
    <property type="term" value="C:mitochondrial large ribosomal subunit"/>
    <property type="evidence" value="ECO:0007669"/>
    <property type="project" value="TreeGrafter"/>
</dbReference>